<evidence type="ECO:0000313" key="2">
    <source>
        <dbReference type="Proteomes" id="UP000466894"/>
    </source>
</evidence>
<proteinExistence type="predicted"/>
<gene>
    <name evidence="1" type="ORF">MNVI_41100</name>
</gene>
<sequence length="86" mass="9495">MGYMLDPMLERLPQDVKECCEDNRRALLDELHALLQQTEPEDLTMTEILALLAVLTPVAARHKGAPAPAVTVETNVIPDDTATQLE</sequence>
<accession>A0A7I7PJU3</accession>
<evidence type="ECO:0000313" key="1">
    <source>
        <dbReference type="EMBL" id="BBY08792.1"/>
    </source>
</evidence>
<reference evidence="1 2" key="1">
    <citation type="journal article" date="2019" name="Emerg. Microbes Infect.">
        <title>Comprehensive subspecies identification of 175 nontuberculous mycobacteria species based on 7547 genomic profiles.</title>
        <authorList>
            <person name="Matsumoto Y."/>
            <person name="Kinjo T."/>
            <person name="Motooka D."/>
            <person name="Nabeya D."/>
            <person name="Jung N."/>
            <person name="Uechi K."/>
            <person name="Horii T."/>
            <person name="Iida T."/>
            <person name="Fujita J."/>
            <person name="Nakamura S."/>
        </authorList>
    </citation>
    <scope>NUCLEOTIDE SEQUENCE [LARGE SCALE GENOMIC DNA]</scope>
    <source>
        <strain evidence="1 2">JCM 16367</strain>
    </source>
</reference>
<dbReference type="AlphaFoldDB" id="A0A7I7PJU3"/>
<organism evidence="1 2">
    <name type="scientific">Mycobacterium noviomagense</name>
    <dbReference type="NCBI Taxonomy" id="459858"/>
    <lineage>
        <taxon>Bacteria</taxon>
        <taxon>Bacillati</taxon>
        <taxon>Actinomycetota</taxon>
        <taxon>Actinomycetes</taxon>
        <taxon>Mycobacteriales</taxon>
        <taxon>Mycobacteriaceae</taxon>
        <taxon>Mycobacterium</taxon>
    </lineage>
</organism>
<dbReference type="EMBL" id="AP022583">
    <property type="protein sequence ID" value="BBY08792.1"/>
    <property type="molecule type" value="Genomic_DNA"/>
</dbReference>
<protein>
    <submittedName>
        <fullName evidence="1">Uncharacterized protein</fullName>
    </submittedName>
</protein>
<name>A0A7I7PJU3_9MYCO</name>
<dbReference type="KEGG" id="mnv:MNVI_41100"/>
<dbReference type="Proteomes" id="UP000466894">
    <property type="component" value="Chromosome"/>
</dbReference>